<dbReference type="InterPro" id="IPR000477">
    <property type="entry name" value="RT_dom"/>
</dbReference>
<dbReference type="EC" id="2.7.7.49" evidence="1"/>
<dbReference type="VEuPathDB" id="HostDB:ENSBTAG00000053553"/>
<evidence type="ECO:0000313" key="3">
    <source>
        <dbReference type="Ensembl" id="ENSBTAP00000066429.2"/>
    </source>
</evidence>
<protein>
    <recommendedName>
        <fullName evidence="1">RNA-directed DNA polymerase</fullName>
        <ecNumber evidence="1">2.7.7.49</ecNumber>
    </recommendedName>
</protein>
<dbReference type="Ensembl" id="ENSBTAT00000083929.2">
    <property type="protein sequence ID" value="ENSBTAP00000066429.2"/>
    <property type="gene ID" value="ENSBTAG00000031335.5"/>
</dbReference>
<organism evidence="3 4">
    <name type="scientific">Bos taurus</name>
    <name type="common">Bovine</name>
    <dbReference type="NCBI Taxonomy" id="9913"/>
    <lineage>
        <taxon>Eukaryota</taxon>
        <taxon>Metazoa</taxon>
        <taxon>Chordata</taxon>
        <taxon>Craniata</taxon>
        <taxon>Vertebrata</taxon>
        <taxon>Euteleostomi</taxon>
        <taxon>Mammalia</taxon>
        <taxon>Eutheria</taxon>
        <taxon>Laurasiatheria</taxon>
        <taxon>Artiodactyla</taxon>
        <taxon>Ruminantia</taxon>
        <taxon>Pecora</taxon>
        <taxon>Bovidae</taxon>
        <taxon>Bovinae</taxon>
        <taxon>Bos</taxon>
    </lineage>
</organism>
<reference evidence="3" key="2">
    <citation type="submission" date="2025-08" db="UniProtKB">
        <authorList>
            <consortium name="Ensembl"/>
        </authorList>
    </citation>
    <scope>IDENTIFICATION</scope>
    <source>
        <strain evidence="3">Hereford</strain>
    </source>
</reference>
<proteinExistence type="predicted"/>
<reference evidence="3" key="1">
    <citation type="submission" date="2018-03" db="EMBL/GenBank/DDBJ databases">
        <title>ARS-UCD1.2.</title>
        <authorList>
            <person name="Rosen B.D."/>
            <person name="Bickhart D.M."/>
            <person name="Koren S."/>
            <person name="Schnabel R.D."/>
            <person name="Hall R."/>
            <person name="Zimin A."/>
            <person name="Dreischer C."/>
            <person name="Schultheiss S."/>
            <person name="Schroeder S.G."/>
            <person name="Elsik C.G."/>
            <person name="Couldrey C."/>
            <person name="Liu G.E."/>
            <person name="Van Tassell C.P."/>
            <person name="Phillippy A.M."/>
            <person name="Smith T.P.L."/>
            <person name="Medrano J.F."/>
        </authorList>
    </citation>
    <scope>NUCLEOTIDE SEQUENCE [LARGE SCALE GENOMIC DNA]</scope>
    <source>
        <strain evidence="3">Hereford</strain>
    </source>
</reference>
<dbReference type="GO" id="GO:0070552">
    <property type="term" value="C:BRISC complex"/>
    <property type="evidence" value="ECO:0007669"/>
    <property type="project" value="InterPro"/>
</dbReference>
<dbReference type="SUPFAM" id="SSF56672">
    <property type="entry name" value="DNA/RNA polymerases"/>
    <property type="match status" value="1"/>
</dbReference>
<dbReference type="InParanoid" id="A0A3Q1M8I7"/>
<dbReference type="Proteomes" id="UP000009136">
    <property type="component" value="Chromosome 11"/>
</dbReference>
<name>A0A3Q1M8I7_BOVIN</name>
<dbReference type="FunCoup" id="A0A3Q1M8I7">
    <property type="interactions" value="56"/>
</dbReference>
<dbReference type="InterPro" id="IPR043502">
    <property type="entry name" value="DNA/RNA_pol_sf"/>
</dbReference>
<dbReference type="PROSITE" id="PS50878">
    <property type="entry name" value="RT_POL"/>
    <property type="match status" value="1"/>
</dbReference>
<dbReference type="InterPro" id="IPR010358">
    <property type="entry name" value="BRE"/>
</dbReference>
<dbReference type="GeneTree" id="ENSGT00390000004208"/>
<dbReference type="Bgee" id="ENSBTAG00000053553">
    <property type="expression patterns" value="Expressed in granulosa cell and 90 other cell types or tissues"/>
</dbReference>
<evidence type="ECO:0000256" key="1">
    <source>
        <dbReference type="ARBA" id="ARBA00012493"/>
    </source>
</evidence>
<gene>
    <name evidence="3" type="primary">BABAM2</name>
</gene>
<dbReference type="Pfam" id="PF06113">
    <property type="entry name" value="BRE"/>
    <property type="match status" value="1"/>
</dbReference>
<dbReference type="CDD" id="cd01650">
    <property type="entry name" value="RT_nLTR_like"/>
    <property type="match status" value="1"/>
</dbReference>
<keyword evidence="4" id="KW-1185">Reference proteome</keyword>
<dbReference type="AlphaFoldDB" id="A0A3Q1M8I7"/>
<evidence type="ECO:0000259" key="2">
    <source>
        <dbReference type="PROSITE" id="PS50878"/>
    </source>
</evidence>
<dbReference type="Pfam" id="PF00078">
    <property type="entry name" value="RVT_1"/>
    <property type="match status" value="1"/>
</dbReference>
<evidence type="ECO:0000313" key="4">
    <source>
        <dbReference type="Proteomes" id="UP000009136"/>
    </source>
</evidence>
<dbReference type="PANTHER" id="PTHR47027:SF8">
    <property type="entry name" value="RIBONUCLEASE H"/>
    <property type="match status" value="1"/>
</dbReference>
<accession>A0A3Q1M8I7</accession>
<dbReference type="GO" id="GO:0070531">
    <property type="term" value="C:BRCA1-A complex"/>
    <property type="evidence" value="ECO:0007669"/>
    <property type="project" value="InterPro"/>
</dbReference>
<dbReference type="CDD" id="cd23664">
    <property type="entry name" value="BRE"/>
    <property type="match status" value="1"/>
</dbReference>
<sequence>MSPEVALNRISPMLSPFISSVVRNGKVGLDATNCLRITDLKSGCTSLTPGPNCDRFKLHIPYAGETLKWDIIFNAQYPELPPDFIFGEDAEFLPDPSALHNLASWNPSNPECLLLVVKELVQQYHQFQCSRLRESSRLMFEYQTLLEEPQYGENMEIYAGKKNNWTGEFSARFLLKLPVDFSNIPTYLLKDVNEDPGEDVALLSVSFEDTEATQVYPKLYLSPRIEHALGGSSALHIPAFPGGGCLIDYVPQVCHLLTNKVQYVIQGYHKRREYIAAFLSHFGTGVVEYDAEGFTKLTLLLMWKDFCFLVHIDLPLFFPRDQPTLTFQSVYHFTNSGQLYSQAQKNYPYSPRWDGNEMAKRAKLQQYVNRELPDVQAGFRRGRGTRDQIANIHWIMEKAREFQKNIYFCFIDYAKAFDCVDHNKLWKILKEMGIPDHLICLLSNLYAGQEATVRTGHGTTDWFQIGKGVCQGCILSPCLFNFYAEYIMRNAGLEETQAGIKIAGRNINNLRYADDTTLMAESEEELKSLLMKVKVESEKVGLKLNIQKTKIRTSGPITSWEIDGETVETVSDFIFLGCKITADGDCSHEIKRRLLLGRKVMTNLDSIFKSRDITLPIKVHLVKAMVFPVVMYGCESWTVKKAECQRIDAFELWCWRRLLRVPWTTRRSSQSFLKEISPGISLEGMMLKLKLQYFGHLMRSVDSLEKTLMLGGIGDRRRRGRQRMRWLDGITDSMDVSLSELRELVMDREAWLAVIHGVTKSRTRLSD</sequence>
<dbReference type="PANTHER" id="PTHR47027">
    <property type="entry name" value="REVERSE TRANSCRIPTASE DOMAIN-CONTAINING PROTEIN"/>
    <property type="match status" value="1"/>
</dbReference>
<reference evidence="3" key="3">
    <citation type="submission" date="2025-09" db="UniProtKB">
        <authorList>
            <consortium name="Ensembl"/>
        </authorList>
    </citation>
    <scope>IDENTIFICATION</scope>
    <source>
        <strain evidence="3">Hereford</strain>
    </source>
</reference>
<feature type="domain" description="Reverse transcriptase" evidence="2">
    <location>
        <begin position="342"/>
        <end position="580"/>
    </location>
</feature>
<dbReference type="GO" id="GO:0003964">
    <property type="term" value="F:RNA-directed DNA polymerase activity"/>
    <property type="evidence" value="ECO:0007669"/>
    <property type="project" value="UniProtKB-EC"/>
</dbReference>